<keyword evidence="2" id="KW-1133">Transmembrane helix</keyword>
<comment type="caution">
    <text evidence="4">The sequence shown here is derived from an EMBL/GenBank/DDBJ whole genome shotgun (WGS) entry which is preliminary data.</text>
</comment>
<keyword evidence="3" id="KW-0732">Signal</keyword>
<gene>
    <name evidence="4" type="ORF">J2S15_000562</name>
</gene>
<evidence type="ECO:0000313" key="4">
    <source>
        <dbReference type="EMBL" id="MDQ0359831.1"/>
    </source>
</evidence>
<evidence type="ECO:0000256" key="1">
    <source>
        <dbReference type="SAM" id="MobiDB-lite"/>
    </source>
</evidence>
<feature type="chain" id="PRO_5046391801" evidence="3">
    <location>
        <begin position="28"/>
        <end position="396"/>
    </location>
</feature>
<feature type="signal peptide" evidence="3">
    <location>
        <begin position="1"/>
        <end position="27"/>
    </location>
</feature>
<feature type="region of interest" description="Disordered" evidence="1">
    <location>
        <begin position="299"/>
        <end position="364"/>
    </location>
</feature>
<name>A0ABU0DZ32_9FIRM</name>
<feature type="compositionally biased region" description="Basic and acidic residues" evidence="1">
    <location>
        <begin position="299"/>
        <end position="323"/>
    </location>
</feature>
<protein>
    <submittedName>
        <fullName evidence="4">Repeat protein (TIGR01451 family)</fullName>
    </submittedName>
</protein>
<sequence length="396" mass="42808">MKRNILKMMTFCLLFTAMFMSTSKVEAASIITTKTEVHNLTNPGKVLTENDVMQVVVTLTPGSRDISKVTYSVNKENYSIDESTITFSGEMTGSGETSGEKYGFSFKNMTSGTEYTLTYNIRFTGTVTDEPIQIRPQQGSYNGNFTGGGIFGSGSVIVGGSNIIVYSSPEKNINKTATNTTTSDGKNRVGDTVEYEIELKNTSTTASLWDQINVSDYVPNEMLVDTSSIAVDGSIITNYTVDSNGDIIIPLSDLSNGNSTKITFNAKILDSAYGKTIINTAEVDGLLASDSGLYVEEKEVIKEPDKEKPPVKEPEKKPEEKPSTEVPPTTEVITPEKNNPASHDKTTTMNPSTANPSANANGSVNTMDTTNAGLLYVLLASAAVIIIYTKRKKTQE</sequence>
<feature type="transmembrane region" description="Helical" evidence="2">
    <location>
        <begin position="373"/>
        <end position="389"/>
    </location>
</feature>
<organism evidence="4 5">
    <name type="scientific">Breznakia pachnodae</name>
    <dbReference type="NCBI Taxonomy" id="265178"/>
    <lineage>
        <taxon>Bacteria</taxon>
        <taxon>Bacillati</taxon>
        <taxon>Bacillota</taxon>
        <taxon>Erysipelotrichia</taxon>
        <taxon>Erysipelotrichales</taxon>
        <taxon>Erysipelotrichaceae</taxon>
        <taxon>Breznakia</taxon>
    </lineage>
</organism>
<evidence type="ECO:0000313" key="5">
    <source>
        <dbReference type="Proteomes" id="UP001230220"/>
    </source>
</evidence>
<feature type="compositionally biased region" description="Low complexity" evidence="1">
    <location>
        <begin position="324"/>
        <end position="337"/>
    </location>
</feature>
<proteinExistence type="predicted"/>
<dbReference type="RefSeq" id="WP_307405274.1">
    <property type="nucleotide sequence ID" value="NZ_JAUSUR010000001.1"/>
</dbReference>
<dbReference type="Proteomes" id="UP001230220">
    <property type="component" value="Unassembled WGS sequence"/>
</dbReference>
<dbReference type="EMBL" id="JAUSUR010000001">
    <property type="protein sequence ID" value="MDQ0359831.1"/>
    <property type="molecule type" value="Genomic_DNA"/>
</dbReference>
<evidence type="ECO:0000256" key="3">
    <source>
        <dbReference type="SAM" id="SignalP"/>
    </source>
</evidence>
<feature type="compositionally biased region" description="Low complexity" evidence="1">
    <location>
        <begin position="350"/>
        <end position="361"/>
    </location>
</feature>
<keyword evidence="5" id="KW-1185">Reference proteome</keyword>
<evidence type="ECO:0000256" key="2">
    <source>
        <dbReference type="SAM" id="Phobius"/>
    </source>
</evidence>
<accession>A0ABU0DZ32</accession>
<keyword evidence="2" id="KW-0812">Transmembrane</keyword>
<keyword evidence="2" id="KW-0472">Membrane</keyword>
<reference evidence="4 5" key="1">
    <citation type="submission" date="2023-07" db="EMBL/GenBank/DDBJ databases">
        <title>Genomic Encyclopedia of Type Strains, Phase IV (KMG-IV): sequencing the most valuable type-strain genomes for metagenomic binning, comparative biology and taxonomic classification.</title>
        <authorList>
            <person name="Goeker M."/>
        </authorList>
    </citation>
    <scope>NUCLEOTIDE SEQUENCE [LARGE SCALE GENOMIC DNA]</scope>
    <source>
        <strain evidence="4 5">DSM 16784</strain>
    </source>
</reference>